<feature type="domain" description="Tubulin epsilon and delta complex protein 1" evidence="2">
    <location>
        <begin position="76"/>
        <end position="245"/>
    </location>
</feature>
<reference evidence="3" key="2">
    <citation type="submission" date="2023-05" db="EMBL/GenBank/DDBJ databases">
        <authorList>
            <person name="Fouks B."/>
        </authorList>
    </citation>
    <scope>NUCLEOTIDE SEQUENCE</scope>
    <source>
        <strain evidence="3">Stay&amp;Tobe</strain>
        <tissue evidence="3">Testes</tissue>
    </source>
</reference>
<keyword evidence="1" id="KW-0175">Coiled coil</keyword>
<accession>A0AAD8A2P5</accession>
<sequence>MSDIKSVISLLCKHLKFSFNVNIRPEHFRLAKFDKTEESAVVQMWELLYKICSEEFPKLVEDDVVNFVKMSLAMMGYKNIEVYCLPADMSHGSQELLLAFGWILATKNVLEHSVDKSLRHSPLNMEFNNVNQAFVNSPTLQIHKSGSLESSLNSVLWFAGRIRQNINAISELAQARISVATKVHEGTTNVSGLPHLSVSETLLIRNPKLLTDYLSQVSEKYLLIETHKLWGKKCHIFWEWMESVIAEKESKGDLSNLSVDEKRTMFLVVDNLKNKLKCLLTKYENITCNEELQSLQGVPRCLLQSKETNVEMAHLIDDVGKQLEQLKDDLEQKEIEITVQLHDFARKMDHTVVLFPQD</sequence>
<reference evidence="3" key="1">
    <citation type="journal article" date="2023" name="IScience">
        <title>Live-bearing cockroach genome reveals convergent evolutionary mechanisms linked to viviparity in insects and beyond.</title>
        <authorList>
            <person name="Fouks B."/>
            <person name="Harrison M.C."/>
            <person name="Mikhailova A.A."/>
            <person name="Marchal E."/>
            <person name="English S."/>
            <person name="Carruthers M."/>
            <person name="Jennings E.C."/>
            <person name="Chiamaka E.L."/>
            <person name="Frigard R.A."/>
            <person name="Pippel M."/>
            <person name="Attardo G.M."/>
            <person name="Benoit J.B."/>
            <person name="Bornberg-Bauer E."/>
            <person name="Tobe S.S."/>
        </authorList>
    </citation>
    <scope>NUCLEOTIDE SEQUENCE</scope>
    <source>
        <strain evidence="3">Stay&amp;Tobe</strain>
    </source>
</reference>
<evidence type="ECO:0000313" key="3">
    <source>
        <dbReference type="EMBL" id="KAJ9591545.1"/>
    </source>
</evidence>
<proteinExistence type="predicted"/>
<protein>
    <recommendedName>
        <fullName evidence="2">Tubulin epsilon and delta complex protein 1 domain-containing protein</fullName>
    </recommendedName>
</protein>
<evidence type="ECO:0000313" key="4">
    <source>
        <dbReference type="Proteomes" id="UP001233999"/>
    </source>
</evidence>
<dbReference type="Pfam" id="PF14970">
    <property type="entry name" value="TEDC1"/>
    <property type="match status" value="1"/>
</dbReference>
<comment type="caution">
    <text evidence="3">The sequence shown here is derived from an EMBL/GenBank/DDBJ whole genome shotgun (WGS) entry which is preliminary data.</text>
</comment>
<organism evidence="3 4">
    <name type="scientific">Diploptera punctata</name>
    <name type="common">Pacific beetle cockroach</name>
    <dbReference type="NCBI Taxonomy" id="6984"/>
    <lineage>
        <taxon>Eukaryota</taxon>
        <taxon>Metazoa</taxon>
        <taxon>Ecdysozoa</taxon>
        <taxon>Arthropoda</taxon>
        <taxon>Hexapoda</taxon>
        <taxon>Insecta</taxon>
        <taxon>Pterygota</taxon>
        <taxon>Neoptera</taxon>
        <taxon>Polyneoptera</taxon>
        <taxon>Dictyoptera</taxon>
        <taxon>Blattodea</taxon>
        <taxon>Blaberoidea</taxon>
        <taxon>Blaberidae</taxon>
        <taxon>Diplopterinae</taxon>
        <taxon>Diploptera</taxon>
    </lineage>
</organism>
<keyword evidence="4" id="KW-1185">Reference proteome</keyword>
<dbReference type="PANTHER" id="PTHR35076:SF1">
    <property type="entry name" value="TUBULIN EPSILON AND DELTA COMPLEX PROTEIN 1"/>
    <property type="match status" value="1"/>
</dbReference>
<gene>
    <name evidence="3" type="ORF">L9F63_001899</name>
</gene>
<dbReference type="AlphaFoldDB" id="A0AAD8A2P5"/>
<dbReference type="InterPro" id="IPR043535">
    <property type="entry name" value="TEDC1"/>
</dbReference>
<evidence type="ECO:0000259" key="2">
    <source>
        <dbReference type="Pfam" id="PF14970"/>
    </source>
</evidence>
<name>A0AAD8A2P5_DIPPU</name>
<dbReference type="InterPro" id="IPR027996">
    <property type="entry name" value="TEDC1_dom"/>
</dbReference>
<evidence type="ECO:0000256" key="1">
    <source>
        <dbReference type="SAM" id="Coils"/>
    </source>
</evidence>
<feature type="coiled-coil region" evidence="1">
    <location>
        <begin position="316"/>
        <end position="343"/>
    </location>
</feature>
<dbReference type="Proteomes" id="UP001233999">
    <property type="component" value="Unassembled WGS sequence"/>
</dbReference>
<dbReference type="EMBL" id="JASPKZ010003864">
    <property type="protein sequence ID" value="KAJ9591545.1"/>
    <property type="molecule type" value="Genomic_DNA"/>
</dbReference>
<dbReference type="PANTHER" id="PTHR35076">
    <property type="entry name" value="TUBULIN EPSILON AND DELTA COMPLEX PROTEIN 1"/>
    <property type="match status" value="1"/>
</dbReference>